<sequence length="192" mass="21115">MKAVIILVLVGTVLGVPQIKVRPHSEPHAHIFAEVRPAGQKHQQQGVDMEIKEQHLVVETKPAHQESAASHVVEAVFKPAAESHVVEVEIKQAEQKPQHVELDIKPVHESASHVVELEVKQAADHQKPQHIEVELVAGHKGVQSHHEVEVEISPEQQPPHQIEVEIVKGVASEVKPPLPLHSGQQLSLNLGQ</sequence>
<dbReference type="AlphaFoldDB" id="A0A6I8V4V0"/>
<dbReference type="Proteomes" id="UP000001819">
    <property type="component" value="Chromosome 3"/>
</dbReference>
<keyword evidence="2" id="KW-1185">Reference proteome</keyword>
<keyword evidence="1" id="KW-0732">Signal</keyword>
<dbReference type="Bgee" id="FBgn0245569">
    <property type="expression patterns" value="Expressed in adult organism and 1 other cell type or tissue"/>
</dbReference>
<reference evidence="2" key="1">
    <citation type="submission" date="2024-06" db="UniProtKB">
        <authorList>
            <consortium name="RefSeq"/>
        </authorList>
    </citation>
    <scope>NUCLEOTIDE SEQUENCE [LARGE SCALE GENOMIC DNA]</scope>
    <source>
        <strain evidence="2">MV2-25</strain>
    </source>
</reference>
<dbReference type="KEGG" id="dpo:6898871"/>
<dbReference type="RefSeq" id="XP_002138842.1">
    <property type="nucleotide sequence ID" value="XM_002138806.3"/>
</dbReference>
<name>A0A6I8V4V0_DROPS</name>
<evidence type="ECO:0000256" key="1">
    <source>
        <dbReference type="SAM" id="SignalP"/>
    </source>
</evidence>
<feature type="chain" id="PRO_5026315285" evidence="1">
    <location>
        <begin position="16"/>
        <end position="192"/>
    </location>
</feature>
<dbReference type="OMA" id="EIKHDQP"/>
<dbReference type="InParanoid" id="A0A6I8V4V0"/>
<dbReference type="GeneID" id="6898871"/>
<proteinExistence type="predicted"/>
<evidence type="ECO:0000313" key="2">
    <source>
        <dbReference type="Proteomes" id="UP000001819"/>
    </source>
</evidence>
<protein>
    <submittedName>
        <fullName evidence="3">Uncharacterized protein</fullName>
    </submittedName>
</protein>
<gene>
    <name evidence="3" type="primary">LOC6898871</name>
</gene>
<evidence type="ECO:0000313" key="3">
    <source>
        <dbReference type="RefSeq" id="XP_002138842.1"/>
    </source>
</evidence>
<reference evidence="3" key="2">
    <citation type="submission" date="2025-08" db="UniProtKB">
        <authorList>
            <consortium name="RefSeq"/>
        </authorList>
    </citation>
    <scope>IDENTIFICATION</scope>
    <source>
        <strain evidence="3">MV-25-SWS-2005</strain>
        <tissue evidence="3">Whole body</tissue>
    </source>
</reference>
<accession>A0A6I8V4V0</accession>
<feature type="signal peptide" evidence="1">
    <location>
        <begin position="1"/>
        <end position="15"/>
    </location>
</feature>
<organism evidence="2 3">
    <name type="scientific">Drosophila pseudoobscura pseudoobscura</name>
    <name type="common">Fruit fly</name>
    <dbReference type="NCBI Taxonomy" id="46245"/>
    <lineage>
        <taxon>Eukaryota</taxon>
        <taxon>Metazoa</taxon>
        <taxon>Ecdysozoa</taxon>
        <taxon>Arthropoda</taxon>
        <taxon>Hexapoda</taxon>
        <taxon>Insecta</taxon>
        <taxon>Pterygota</taxon>
        <taxon>Neoptera</taxon>
        <taxon>Endopterygota</taxon>
        <taxon>Diptera</taxon>
        <taxon>Brachycera</taxon>
        <taxon>Muscomorpha</taxon>
        <taxon>Ephydroidea</taxon>
        <taxon>Drosophilidae</taxon>
        <taxon>Drosophila</taxon>
        <taxon>Sophophora</taxon>
    </lineage>
</organism>